<evidence type="ECO:0000313" key="2">
    <source>
        <dbReference type="Proteomes" id="UP000057737"/>
    </source>
</evidence>
<dbReference type="EMBL" id="LNCU01000035">
    <property type="protein sequence ID" value="KWV58767.1"/>
    <property type="molecule type" value="Genomic_DNA"/>
</dbReference>
<comment type="caution">
    <text evidence="1">The sequence shown here is derived from an EMBL/GenBank/DDBJ whole genome shotgun (WGS) entry which is preliminary data.</text>
</comment>
<sequence>MTATNPDHLDDYIDAAARAMALPLEDGWRPAVRANLDVSLRLARLVDEFPLPDDAVSAAIYSA</sequence>
<dbReference type="Proteomes" id="UP000057737">
    <property type="component" value="Unassembled WGS sequence"/>
</dbReference>
<keyword evidence="2" id="KW-1185">Reference proteome</keyword>
<dbReference type="OrthoDB" id="7933911at2"/>
<evidence type="ECO:0000313" key="1">
    <source>
        <dbReference type="EMBL" id="KWV58767.1"/>
    </source>
</evidence>
<proteinExistence type="predicted"/>
<reference evidence="1 2" key="1">
    <citation type="submission" date="2015-11" db="EMBL/GenBank/DDBJ databases">
        <title>Draft Genome Sequence of the Strain BR 10303 (Bradyrhizobium sp.) isolated from nodules of Centrolobium paraense.</title>
        <authorList>
            <person name="Zelli J.E."/>
            <person name="Simoes-Araujo J.L."/>
            <person name="Barauna A.C."/>
            <person name="Silva K."/>
        </authorList>
    </citation>
    <scope>NUCLEOTIDE SEQUENCE [LARGE SCALE GENOMIC DNA]</scope>
    <source>
        <strain evidence="1 2">BR 10303</strain>
    </source>
</reference>
<name>A0A109K0Y0_9BRAD</name>
<protein>
    <recommendedName>
        <fullName evidence="3">DUF4089 domain-containing protein</fullName>
    </recommendedName>
</protein>
<dbReference type="InterPro" id="IPR025148">
    <property type="entry name" value="AtzG-like"/>
</dbReference>
<dbReference type="AlphaFoldDB" id="A0A109K0Y0"/>
<dbReference type="Pfam" id="PF13318">
    <property type="entry name" value="AtzG-like"/>
    <property type="match status" value="1"/>
</dbReference>
<gene>
    <name evidence="1" type="ORF">AS156_03195</name>
</gene>
<accession>A0A109K0Y0</accession>
<organism evidence="1 2">
    <name type="scientific">Bradyrhizobium macuxiense</name>
    <dbReference type="NCBI Taxonomy" id="1755647"/>
    <lineage>
        <taxon>Bacteria</taxon>
        <taxon>Pseudomonadati</taxon>
        <taxon>Pseudomonadota</taxon>
        <taxon>Alphaproteobacteria</taxon>
        <taxon>Hyphomicrobiales</taxon>
        <taxon>Nitrobacteraceae</taxon>
        <taxon>Bradyrhizobium</taxon>
    </lineage>
</organism>
<dbReference type="RefSeq" id="WP_066503070.1">
    <property type="nucleotide sequence ID" value="NZ_LNCU01000035.1"/>
</dbReference>
<evidence type="ECO:0008006" key="3">
    <source>
        <dbReference type="Google" id="ProtNLM"/>
    </source>
</evidence>